<dbReference type="Pfam" id="PF01882">
    <property type="entry name" value="DUF58"/>
    <property type="match status" value="1"/>
</dbReference>
<evidence type="ECO:0000313" key="3">
    <source>
        <dbReference type="EMBL" id="VAW01919.1"/>
    </source>
</evidence>
<dbReference type="EMBL" id="UOEH01000350">
    <property type="protein sequence ID" value="VAW01919.1"/>
    <property type="molecule type" value="Genomic_DNA"/>
</dbReference>
<dbReference type="CDD" id="cd00198">
    <property type="entry name" value="vWFA"/>
    <property type="match status" value="1"/>
</dbReference>
<reference evidence="3" key="1">
    <citation type="submission" date="2018-06" db="EMBL/GenBank/DDBJ databases">
        <authorList>
            <person name="Zhirakovskaya E."/>
        </authorList>
    </citation>
    <scope>NUCLEOTIDE SEQUENCE</scope>
</reference>
<dbReference type="InterPro" id="IPR002881">
    <property type="entry name" value="DUF58"/>
</dbReference>
<gene>
    <name evidence="3" type="ORF">MNBD_ALPHA05-529</name>
</gene>
<keyword evidence="1" id="KW-0472">Membrane</keyword>
<keyword evidence="1" id="KW-1133">Transmembrane helix</keyword>
<dbReference type="Gene3D" id="3.40.50.410">
    <property type="entry name" value="von Willebrand factor, type A domain"/>
    <property type="match status" value="1"/>
</dbReference>
<protein>
    <submittedName>
        <fullName evidence="3">Putative membrane protein</fullName>
    </submittedName>
</protein>
<evidence type="ECO:0000259" key="2">
    <source>
        <dbReference type="Pfam" id="PF01882"/>
    </source>
</evidence>
<dbReference type="SUPFAM" id="SSF53300">
    <property type="entry name" value="vWA-like"/>
    <property type="match status" value="1"/>
</dbReference>
<dbReference type="PANTHER" id="PTHR33608">
    <property type="entry name" value="BLL2464 PROTEIN"/>
    <property type="match status" value="1"/>
</dbReference>
<dbReference type="PANTHER" id="PTHR33608:SF3">
    <property type="entry name" value="SLR2013 PROTEIN"/>
    <property type="match status" value="1"/>
</dbReference>
<proteinExistence type="predicted"/>
<sequence>MIYPTARAALLAGGGAIPALAVAAFAPDLWSVGLAWVVLVAGLVAADGWLSPWPSTVFIRMSAPAAMQVGRHNSISATISVNEHDLNCESRLETNEFIDVAPGNGAHRFRLTPNRRGAGEIKKLWVRWRGPLGLVWKQCIKPIEQQVVITSDMRLVEEEAVNILTRENLFGDKIQIDRGQGSEFDSLREFQAGMDSRTIDWKHSARHRSLLSREFRTEKNHSIIFAIDTGRLMSDPVRNGLSRLDHALNAALLMSYVSLKLGDRVGFFAFDAKPRLKTGVVSGPNAFTLLQNLTAKIDYTNEETNFTLGLMELSSKLDRRTLIIIFTDFADSTSAEIMLTNLAPLMKRHLILFVAFRDEEIEDLIDTEPVETEDVTRAVIADTLSRERELVIAKLQRMGALIVDTPSNRIGAGLVNQYVKIKRRNLL</sequence>
<dbReference type="AlphaFoldDB" id="A0A3B0SMJ2"/>
<accession>A0A3B0SMJ2</accession>
<name>A0A3B0SMJ2_9ZZZZ</name>
<evidence type="ECO:0000256" key="1">
    <source>
        <dbReference type="SAM" id="Phobius"/>
    </source>
</evidence>
<organism evidence="3">
    <name type="scientific">hydrothermal vent metagenome</name>
    <dbReference type="NCBI Taxonomy" id="652676"/>
    <lineage>
        <taxon>unclassified sequences</taxon>
        <taxon>metagenomes</taxon>
        <taxon>ecological metagenomes</taxon>
    </lineage>
</organism>
<dbReference type="InterPro" id="IPR036465">
    <property type="entry name" value="vWFA_dom_sf"/>
</dbReference>
<feature type="domain" description="DUF58" evidence="2">
    <location>
        <begin position="187"/>
        <end position="379"/>
    </location>
</feature>
<feature type="transmembrane region" description="Helical" evidence="1">
    <location>
        <begin position="33"/>
        <end position="51"/>
    </location>
</feature>
<keyword evidence="1" id="KW-0812">Transmembrane</keyword>